<dbReference type="InterPro" id="IPR025405">
    <property type="entry name" value="DUF4131"/>
</dbReference>
<evidence type="ECO:0000259" key="7">
    <source>
        <dbReference type="SMART" id="SM00849"/>
    </source>
</evidence>
<organism evidence="8 9">
    <name type="scientific">Cupriavidus yeoncheonensis</name>
    <dbReference type="NCBI Taxonomy" id="1462994"/>
    <lineage>
        <taxon>Bacteria</taxon>
        <taxon>Pseudomonadati</taxon>
        <taxon>Pseudomonadota</taxon>
        <taxon>Betaproteobacteria</taxon>
        <taxon>Burkholderiales</taxon>
        <taxon>Burkholderiaceae</taxon>
        <taxon>Cupriavidus</taxon>
    </lineage>
</organism>
<dbReference type="GO" id="GO:0030420">
    <property type="term" value="P:establishment of competence for transformation"/>
    <property type="evidence" value="ECO:0007669"/>
    <property type="project" value="InterPro"/>
</dbReference>
<dbReference type="NCBIfam" id="TIGR00361">
    <property type="entry name" value="ComEC_Rec2"/>
    <property type="match status" value="1"/>
</dbReference>
<feature type="transmembrane region" description="Helical" evidence="6">
    <location>
        <begin position="293"/>
        <end position="311"/>
    </location>
</feature>
<dbReference type="CDD" id="cd07731">
    <property type="entry name" value="ComA-like_MBL-fold"/>
    <property type="match status" value="1"/>
</dbReference>
<feature type="transmembrane region" description="Helical" evidence="6">
    <location>
        <begin position="495"/>
        <end position="512"/>
    </location>
</feature>
<evidence type="ECO:0000256" key="6">
    <source>
        <dbReference type="SAM" id="Phobius"/>
    </source>
</evidence>
<keyword evidence="5 6" id="KW-0472">Membrane</keyword>
<dbReference type="AlphaFoldDB" id="A0A916IT30"/>
<dbReference type="GO" id="GO:0005886">
    <property type="term" value="C:plasma membrane"/>
    <property type="evidence" value="ECO:0007669"/>
    <property type="project" value="UniProtKB-SubCell"/>
</dbReference>
<evidence type="ECO:0000256" key="3">
    <source>
        <dbReference type="ARBA" id="ARBA00022692"/>
    </source>
</evidence>
<dbReference type="PANTHER" id="PTHR30619">
    <property type="entry name" value="DNA INTERNALIZATION/COMPETENCE PROTEIN COMEC/REC2"/>
    <property type="match status" value="1"/>
</dbReference>
<dbReference type="EMBL" id="CAJPUY010000009">
    <property type="protein sequence ID" value="CAG2143712.1"/>
    <property type="molecule type" value="Genomic_DNA"/>
</dbReference>
<dbReference type="InterPro" id="IPR001279">
    <property type="entry name" value="Metallo-B-lactamas"/>
</dbReference>
<accession>A0A916IT30</accession>
<keyword evidence="4 6" id="KW-1133">Transmembrane helix</keyword>
<evidence type="ECO:0000313" key="9">
    <source>
        <dbReference type="Proteomes" id="UP000672934"/>
    </source>
</evidence>
<evidence type="ECO:0000256" key="5">
    <source>
        <dbReference type="ARBA" id="ARBA00023136"/>
    </source>
</evidence>
<feature type="transmembrane region" description="Helical" evidence="6">
    <location>
        <begin position="364"/>
        <end position="381"/>
    </location>
</feature>
<comment type="subcellular location">
    <subcellularLocation>
        <location evidence="1">Cell membrane</location>
        <topology evidence="1">Multi-pass membrane protein</topology>
    </subcellularLocation>
</comment>
<feature type="domain" description="Metallo-beta-lactamase" evidence="7">
    <location>
        <begin position="547"/>
        <end position="742"/>
    </location>
</feature>
<dbReference type="InterPro" id="IPR035681">
    <property type="entry name" value="ComA-like_MBL"/>
</dbReference>
<dbReference type="PANTHER" id="PTHR30619:SF1">
    <property type="entry name" value="RECOMBINATION PROTEIN 2"/>
    <property type="match status" value="1"/>
</dbReference>
<keyword evidence="9" id="KW-1185">Reference proteome</keyword>
<feature type="transmembrane region" description="Helical" evidence="6">
    <location>
        <begin position="250"/>
        <end position="273"/>
    </location>
</feature>
<feature type="transmembrane region" description="Helical" evidence="6">
    <location>
        <begin position="52"/>
        <end position="72"/>
    </location>
</feature>
<dbReference type="Gene3D" id="3.60.15.10">
    <property type="entry name" value="Ribonuclease Z/Hydroxyacylglutathione hydrolase-like"/>
    <property type="match status" value="1"/>
</dbReference>
<feature type="transmembrane region" description="Helical" evidence="6">
    <location>
        <begin position="453"/>
        <end position="475"/>
    </location>
</feature>
<dbReference type="InterPro" id="IPR052159">
    <property type="entry name" value="Competence_DNA_uptake"/>
</dbReference>
<dbReference type="SUPFAM" id="SSF56281">
    <property type="entry name" value="Metallo-hydrolase/oxidoreductase"/>
    <property type="match status" value="1"/>
</dbReference>
<protein>
    <submittedName>
        <fullName evidence="8">ComE operon protein 3</fullName>
    </submittedName>
</protein>
<dbReference type="InterPro" id="IPR004477">
    <property type="entry name" value="ComEC_N"/>
</dbReference>
<evidence type="ECO:0000256" key="1">
    <source>
        <dbReference type="ARBA" id="ARBA00004651"/>
    </source>
</evidence>
<proteinExistence type="predicted"/>
<dbReference type="NCBIfam" id="TIGR00360">
    <property type="entry name" value="ComEC_N-term"/>
    <property type="match status" value="1"/>
</dbReference>
<dbReference type="InterPro" id="IPR004797">
    <property type="entry name" value="Competence_ComEC/Rec2"/>
</dbReference>
<evidence type="ECO:0000256" key="2">
    <source>
        <dbReference type="ARBA" id="ARBA00022475"/>
    </source>
</evidence>
<dbReference type="Pfam" id="PF13567">
    <property type="entry name" value="DUF4131"/>
    <property type="match status" value="1"/>
</dbReference>
<feature type="transmembrane region" description="Helical" evidence="6">
    <location>
        <begin position="427"/>
        <end position="446"/>
    </location>
</feature>
<reference evidence="8" key="1">
    <citation type="submission" date="2021-03" db="EMBL/GenBank/DDBJ databases">
        <authorList>
            <person name="Peeters C."/>
        </authorList>
    </citation>
    <scope>NUCLEOTIDE SEQUENCE</scope>
    <source>
        <strain evidence="8">LMG 31506</strain>
    </source>
</reference>
<dbReference type="Pfam" id="PF00753">
    <property type="entry name" value="Lactamase_B"/>
    <property type="match status" value="1"/>
</dbReference>
<evidence type="ECO:0000256" key="4">
    <source>
        <dbReference type="ARBA" id="ARBA00022989"/>
    </source>
</evidence>
<comment type="caution">
    <text evidence="8">The sequence shown here is derived from an EMBL/GenBank/DDBJ whole genome shotgun (WGS) entry which is preliminary data.</text>
</comment>
<dbReference type="InterPro" id="IPR036866">
    <property type="entry name" value="RibonucZ/Hydroxyglut_hydro"/>
</dbReference>
<keyword evidence="3 6" id="KW-0812">Transmembrane</keyword>
<name>A0A916IT30_9BURK</name>
<dbReference type="Proteomes" id="UP000672934">
    <property type="component" value="Unassembled WGS sequence"/>
</dbReference>
<gene>
    <name evidence="8" type="primary">comEC</name>
    <name evidence="8" type="ORF">LMG31506_02886</name>
</gene>
<dbReference type="Pfam" id="PF03772">
    <property type="entry name" value="Competence"/>
    <property type="match status" value="1"/>
</dbReference>
<evidence type="ECO:0000313" key="8">
    <source>
        <dbReference type="EMBL" id="CAG2143712.1"/>
    </source>
</evidence>
<dbReference type="SMART" id="SM00849">
    <property type="entry name" value="Lactamase_B"/>
    <property type="match status" value="1"/>
</dbReference>
<sequence>MRLILLGFVAGCWTLQRQGAVPTAGMLAMAALLLTALIALAVARLAHRPASWLARGAAVLLGLAVGFCWSAWRAQLRMDDWLATRHEARDIEVTGVVSGLPAELAPGARFAFTVEAAPRGERVPDRIVLNWREAPAALRPGQRYAFTVRLRRPRGLANPYGFDYAYWLLEQGYGATGYVRSVRNGPLEAAGERLAWRIEAQRASLRDRIRAVLPPGARFGPVLVALVVGDQRGIDSEDWLLFNRTGTGHLISISGLHITMIAGLAAALMRWAWRHSFGLGRRLRRPLPLRCPARQAGLVAAVLAGLGYGLIAGLQIPALRTVAMLSIAALAAWGARTPPASMVLAWAAFVALLLDPWAVLLPGFWLSFGAVGVIFLAAARAETPARGFWPRVRAALAAAARTQWAVTLGLVPLTLLLFRQFSVISPLANAIAIPVVSMLVTPLALLGAVMPSILAGPLLAIAHQALAWLAVLLRWLASPEWAVWETAQSGALETALALLGTLVLLAPPAFGLRTRLHGLLLILPMVLARGDEVASGEFRAVMLDVGQGTAVLVQTRTHALLYDAGPAYASGGSAGAQVVMPYLRAAGVRKLDHLMVSHEDIDHAGGARHVMEAVTVDARSTAAPAGHELLGKTEWRACGAGQHWEWDGVQFTVLHPAAEQSRDAAVASNARSCVLRVDNGRRSLLLTGDIGREEERELAGRLPAALARADVLVVPHHGSGTSSSPEWLAAVSPDAAVFQLGYLNRYKHPRAEVWERYGNAGIQRYRTDETGAVTMDTHGEGYSLEAFRQVERRYWRDAPEAPR</sequence>
<dbReference type="RefSeq" id="WP_211947831.1">
    <property type="nucleotide sequence ID" value="NZ_CAJPUY010000009.1"/>
</dbReference>
<keyword evidence="2" id="KW-1003">Cell membrane</keyword>
<feature type="transmembrane region" description="Helical" evidence="6">
    <location>
        <begin position="27"/>
        <end position="45"/>
    </location>
</feature>